<feature type="region of interest" description="Disordered" evidence="5">
    <location>
        <begin position="110"/>
        <end position="162"/>
    </location>
</feature>
<proteinExistence type="inferred from homology"/>
<evidence type="ECO:0000256" key="5">
    <source>
        <dbReference type="SAM" id="MobiDB-lite"/>
    </source>
</evidence>
<dbReference type="InterPro" id="IPR003653">
    <property type="entry name" value="Peptidase_C48_C"/>
</dbReference>
<dbReference type="PANTHER" id="PTHR46915">
    <property type="entry name" value="UBIQUITIN-LIKE PROTEASE 4-RELATED"/>
    <property type="match status" value="1"/>
</dbReference>
<keyword evidence="7" id="KW-1185">Reference proteome</keyword>
<accession>A0ABM3IJ90</accession>
<keyword evidence="2" id="KW-0645">Protease</keyword>
<evidence type="ECO:0000256" key="2">
    <source>
        <dbReference type="ARBA" id="ARBA00022670"/>
    </source>
</evidence>
<feature type="domain" description="Ubiquitin-like protease family profile" evidence="6">
    <location>
        <begin position="211"/>
        <end position="389"/>
    </location>
</feature>
<dbReference type="Pfam" id="PF02902">
    <property type="entry name" value="Peptidase_C48"/>
    <property type="match status" value="1"/>
</dbReference>
<evidence type="ECO:0000313" key="7">
    <source>
        <dbReference type="Proteomes" id="UP001652623"/>
    </source>
</evidence>
<evidence type="ECO:0000259" key="6">
    <source>
        <dbReference type="PROSITE" id="PS50600"/>
    </source>
</evidence>
<evidence type="ECO:0000313" key="8">
    <source>
        <dbReference type="RefSeq" id="XP_048329582.2"/>
    </source>
</evidence>
<reference evidence="7" key="1">
    <citation type="submission" date="2025-05" db="UniProtKB">
        <authorList>
            <consortium name="RefSeq"/>
        </authorList>
    </citation>
    <scope>NUCLEOTIDE SEQUENCE [LARGE SCALE GENOMIC DNA]</scope>
</reference>
<evidence type="ECO:0000256" key="4">
    <source>
        <dbReference type="ARBA" id="ARBA00022807"/>
    </source>
</evidence>
<dbReference type="Proteomes" id="UP001652623">
    <property type="component" value="Chromosome 2"/>
</dbReference>
<dbReference type="GeneID" id="107418168"/>
<feature type="compositionally biased region" description="Basic and acidic residues" evidence="5">
    <location>
        <begin position="117"/>
        <end position="134"/>
    </location>
</feature>
<dbReference type="RefSeq" id="XP_048329582.2">
    <property type="nucleotide sequence ID" value="XM_048473625.2"/>
</dbReference>
<dbReference type="Gene3D" id="3.40.395.10">
    <property type="entry name" value="Adenoviral Proteinase, Chain A"/>
    <property type="match status" value="1"/>
</dbReference>
<dbReference type="SUPFAM" id="SSF54001">
    <property type="entry name" value="Cysteine proteinases"/>
    <property type="match status" value="1"/>
</dbReference>
<gene>
    <name evidence="8" type="primary">LOC107418168</name>
</gene>
<dbReference type="PROSITE" id="PS50600">
    <property type="entry name" value="ULP_PROTEASE"/>
    <property type="match status" value="1"/>
</dbReference>
<dbReference type="InterPro" id="IPR038765">
    <property type="entry name" value="Papain-like_cys_pep_sf"/>
</dbReference>
<reference evidence="8" key="2">
    <citation type="submission" date="2025-08" db="UniProtKB">
        <authorList>
            <consortium name="RefSeq"/>
        </authorList>
    </citation>
    <scope>IDENTIFICATION</scope>
    <source>
        <tissue evidence="8">Seedling</tissue>
    </source>
</reference>
<protein>
    <submittedName>
        <fullName evidence="8">Uncharacterized protein LOC107418168 isoform X1</fullName>
    </submittedName>
</protein>
<sequence length="428" mass="49333">MTIKGRIVGSCKSQYSSDHPRNMASFKLAPKIFTCSAAPDSETDFLPFGYSYFRMTKRKIGNTTTIIDLDPPISEISNLCTYSRRKKITNQDHEEKFPWFLNVPRGKRSKWKISPKNADHDADAVSKHETKQDSRALISRKNAEDGADALSKQDKKPNSRALISHKNAVDGANAVSKQDKKLDSQALVSHKNADYDADAVSKQDKKLSSRALVRHKDADNADEVSKRTSKLDSGIFECYLENLWRSFPEDQRTSCTYFDCLWFTLYKKVPQRSKLLSWIKKKRIFSKKYVFVPIVCWSHWSLLILCHFGESLQSESRTTCMLLLDSLEGADPRRLEPDIRKFIFDIYKAEGRPESKDQIRKIPLLVPKVPQQRDGEECGSFVLYFISLFMEGAPEDFSMKGYPYFMKQSWFTREGLECFLKRLDSFPK</sequence>
<keyword evidence="4" id="KW-0788">Thiol protease</keyword>
<evidence type="ECO:0000256" key="1">
    <source>
        <dbReference type="ARBA" id="ARBA00005234"/>
    </source>
</evidence>
<comment type="similarity">
    <text evidence="1">Belongs to the peptidase C48 family.</text>
</comment>
<keyword evidence="3" id="KW-0378">Hydrolase</keyword>
<name>A0ABM3IJ90_ZIZJJ</name>
<dbReference type="PANTHER" id="PTHR46915:SF6">
    <property type="entry name" value="CYSTEINE PROTEINASES SUPERFAMILY PROTEIN"/>
    <property type="match status" value="1"/>
</dbReference>
<evidence type="ECO:0000256" key="3">
    <source>
        <dbReference type="ARBA" id="ARBA00022801"/>
    </source>
</evidence>
<organism evidence="7 8">
    <name type="scientific">Ziziphus jujuba</name>
    <name type="common">Chinese jujube</name>
    <name type="synonym">Ziziphus sativa</name>
    <dbReference type="NCBI Taxonomy" id="326968"/>
    <lineage>
        <taxon>Eukaryota</taxon>
        <taxon>Viridiplantae</taxon>
        <taxon>Streptophyta</taxon>
        <taxon>Embryophyta</taxon>
        <taxon>Tracheophyta</taxon>
        <taxon>Spermatophyta</taxon>
        <taxon>Magnoliopsida</taxon>
        <taxon>eudicotyledons</taxon>
        <taxon>Gunneridae</taxon>
        <taxon>Pentapetalae</taxon>
        <taxon>rosids</taxon>
        <taxon>fabids</taxon>
        <taxon>Rosales</taxon>
        <taxon>Rhamnaceae</taxon>
        <taxon>Paliureae</taxon>
        <taxon>Ziziphus</taxon>
    </lineage>
</organism>